<dbReference type="SUPFAM" id="SSF52096">
    <property type="entry name" value="ClpP/crotonase"/>
    <property type="match status" value="1"/>
</dbReference>
<gene>
    <name evidence="1" type="ORF">METZ01_LOCUS140264</name>
</gene>
<sequence>MADITHEIDSDGVAVVTWDLENRSMNVLNPKSIGEYRDTIEKLIKDEKVNGIILRSAKNAFIAGADLTSDETFGFDEVKKDKVAAASKIYEGIMNLNKLFRAMETCGKPFVAAINGHALGGGFEICLACHYRVAIDNDKIQIGQPEAKVGLIPGAGGTQRVPRLAGVTQDIMMFLLSGTSFSPKKALSAGLIHEVTDTENLITAAKKYIQDGG</sequence>
<dbReference type="GO" id="GO:0016509">
    <property type="term" value="F:long-chain (3S)-3-hydroxyacyl-CoA dehydrogenase (NAD+) activity"/>
    <property type="evidence" value="ECO:0007669"/>
    <property type="project" value="TreeGrafter"/>
</dbReference>
<dbReference type="CDD" id="cd06558">
    <property type="entry name" value="crotonase-like"/>
    <property type="match status" value="1"/>
</dbReference>
<evidence type="ECO:0008006" key="2">
    <source>
        <dbReference type="Google" id="ProtNLM"/>
    </source>
</evidence>
<dbReference type="InterPro" id="IPR050136">
    <property type="entry name" value="FA_oxidation_alpha_subunit"/>
</dbReference>
<name>A0A381ZDW4_9ZZZZ</name>
<dbReference type="Gene3D" id="3.90.226.10">
    <property type="entry name" value="2-enoyl-CoA Hydratase, Chain A, domain 1"/>
    <property type="match status" value="1"/>
</dbReference>
<evidence type="ECO:0000313" key="1">
    <source>
        <dbReference type="EMBL" id="SVA87410.1"/>
    </source>
</evidence>
<proteinExistence type="predicted"/>
<dbReference type="PANTHER" id="PTHR43612:SF3">
    <property type="entry name" value="TRIFUNCTIONAL ENZYME SUBUNIT ALPHA, MITOCHONDRIAL"/>
    <property type="match status" value="1"/>
</dbReference>
<dbReference type="EMBL" id="UINC01020928">
    <property type="protein sequence ID" value="SVA87410.1"/>
    <property type="molecule type" value="Genomic_DNA"/>
</dbReference>
<dbReference type="InterPro" id="IPR029045">
    <property type="entry name" value="ClpP/crotonase-like_dom_sf"/>
</dbReference>
<protein>
    <recommendedName>
        <fullName evidence="2">3-hydroxyacyl-CoA dehydrogenase NAD binding domain-containing protein</fullName>
    </recommendedName>
</protein>
<accession>A0A381ZDW4</accession>
<dbReference type="PANTHER" id="PTHR43612">
    <property type="entry name" value="TRIFUNCTIONAL ENZYME SUBUNIT ALPHA"/>
    <property type="match status" value="1"/>
</dbReference>
<dbReference type="AlphaFoldDB" id="A0A381ZDW4"/>
<dbReference type="Pfam" id="PF00378">
    <property type="entry name" value="ECH_1"/>
    <property type="match status" value="1"/>
</dbReference>
<organism evidence="1">
    <name type="scientific">marine metagenome</name>
    <dbReference type="NCBI Taxonomy" id="408172"/>
    <lineage>
        <taxon>unclassified sequences</taxon>
        <taxon>metagenomes</taxon>
        <taxon>ecological metagenomes</taxon>
    </lineage>
</organism>
<dbReference type="GO" id="GO:0006635">
    <property type="term" value="P:fatty acid beta-oxidation"/>
    <property type="evidence" value="ECO:0007669"/>
    <property type="project" value="TreeGrafter"/>
</dbReference>
<dbReference type="GO" id="GO:0004300">
    <property type="term" value="F:enoyl-CoA hydratase activity"/>
    <property type="evidence" value="ECO:0007669"/>
    <property type="project" value="TreeGrafter"/>
</dbReference>
<dbReference type="PROSITE" id="PS00166">
    <property type="entry name" value="ENOYL_COA_HYDRATASE"/>
    <property type="match status" value="1"/>
</dbReference>
<dbReference type="InterPro" id="IPR001753">
    <property type="entry name" value="Enoyl-CoA_hydra/iso"/>
</dbReference>
<reference evidence="1" key="1">
    <citation type="submission" date="2018-05" db="EMBL/GenBank/DDBJ databases">
        <authorList>
            <person name="Lanie J.A."/>
            <person name="Ng W.-L."/>
            <person name="Kazmierczak K.M."/>
            <person name="Andrzejewski T.M."/>
            <person name="Davidsen T.M."/>
            <person name="Wayne K.J."/>
            <person name="Tettelin H."/>
            <person name="Glass J.I."/>
            <person name="Rusch D."/>
            <person name="Podicherti R."/>
            <person name="Tsui H.-C.T."/>
            <person name="Winkler M.E."/>
        </authorList>
    </citation>
    <scope>NUCLEOTIDE SEQUENCE</scope>
</reference>
<dbReference type="InterPro" id="IPR018376">
    <property type="entry name" value="Enoyl-CoA_hyd/isom_CS"/>
</dbReference>